<dbReference type="OrthoDB" id="5600085at2759"/>
<evidence type="ECO:0000256" key="7">
    <source>
        <dbReference type="ARBA" id="ARBA00023242"/>
    </source>
</evidence>
<dbReference type="InterPro" id="IPR036395">
    <property type="entry name" value="Cu_fist_DNA-bd_dom_sf"/>
</dbReference>
<keyword evidence="4" id="KW-0186">Copper</keyword>
<evidence type="ECO:0000256" key="3">
    <source>
        <dbReference type="ARBA" id="ARBA00022833"/>
    </source>
</evidence>
<dbReference type="Gene3D" id="3.90.430.10">
    <property type="entry name" value="Copper fist DNA-binding domain"/>
    <property type="match status" value="1"/>
</dbReference>
<accession>A0A550CDJ0</accession>
<sequence length="494" mass="51140">MPFVNNKKFACESCIKGHRSSNCHHTDRPLFEVKKKGRPVSQCTKCRELRKTRKLHSKCSCPPTDEPEARTLLAPASASGKPRYMPIAPALPNGLRDVLQGNWAVGALAADARQRVDALLNPCSCKDARRCKCKGNASSTSAVASTSTVASKSSSALMPASSSSAPILAFRSTTATSGPNTLAASSGLNALAAAAAAISRHTPSHAKHPSSVTSKDSTNLPPKHPSSRPPSPKHKRSKVAPAGSCCASTSSKTPTTTYPSSPTPNLSLSPGPTLPPLLLDSADLNAFNLPTAFDLPHFTTFTSLAGSGCTCGVDCVCPGCSQHRGAEHVTHTHEDCADGNCPHCVTEGGEGDRLFAASGLGGFGGGYGGGNDADENNDPLARFFARAALLPLPPVRAGERVELPKLECCGGNCGCPNGTCGCGQACNGCCEMHAGEKGHDCHGRKGHDRQTEAHGRLAGQEVEEEAGRERSVARLIAPPPAQAPRSCCAGKNAS</sequence>
<dbReference type="GO" id="GO:0045944">
    <property type="term" value="P:positive regulation of transcription by RNA polymerase II"/>
    <property type="evidence" value="ECO:0007669"/>
    <property type="project" value="TreeGrafter"/>
</dbReference>
<dbReference type="EMBL" id="VDMD01000011">
    <property type="protein sequence ID" value="TRM62881.1"/>
    <property type="molecule type" value="Genomic_DNA"/>
</dbReference>
<evidence type="ECO:0000256" key="8">
    <source>
        <dbReference type="SAM" id="MobiDB-lite"/>
    </source>
</evidence>
<keyword evidence="5" id="KW-0805">Transcription regulation</keyword>
<feature type="domain" description="Copper-fist" evidence="9">
    <location>
        <begin position="1"/>
        <end position="40"/>
    </location>
</feature>
<evidence type="ECO:0000256" key="4">
    <source>
        <dbReference type="ARBA" id="ARBA00023008"/>
    </source>
</evidence>
<dbReference type="PRINTS" id="PR00617">
    <property type="entry name" value="COPPERFIST"/>
</dbReference>
<protein>
    <recommendedName>
        <fullName evidence="9">Copper-fist domain-containing protein</fullName>
    </recommendedName>
</protein>
<dbReference type="SMART" id="SM01090">
    <property type="entry name" value="Copper-fist"/>
    <property type="match status" value="1"/>
</dbReference>
<dbReference type="GO" id="GO:0005507">
    <property type="term" value="F:copper ion binding"/>
    <property type="evidence" value="ECO:0007669"/>
    <property type="project" value="InterPro"/>
</dbReference>
<evidence type="ECO:0000313" key="11">
    <source>
        <dbReference type="Proteomes" id="UP000320762"/>
    </source>
</evidence>
<dbReference type="InterPro" id="IPR051763">
    <property type="entry name" value="Copper_Homeo_Regul"/>
</dbReference>
<evidence type="ECO:0000256" key="2">
    <source>
        <dbReference type="ARBA" id="ARBA00022723"/>
    </source>
</evidence>
<dbReference type="SUPFAM" id="SSF57879">
    <property type="entry name" value="Zinc domain conserved in yeast copper-regulated transcription factors"/>
    <property type="match status" value="1"/>
</dbReference>
<keyword evidence="3" id="KW-0862">Zinc</keyword>
<feature type="region of interest" description="Disordered" evidence="8">
    <location>
        <begin position="199"/>
        <end position="272"/>
    </location>
</feature>
<feature type="compositionally biased region" description="Low complexity" evidence="8">
    <location>
        <begin position="248"/>
        <end position="272"/>
    </location>
</feature>
<name>A0A550CDJ0_9AGAR</name>
<dbReference type="STRING" id="97359.A0A550CDJ0"/>
<feature type="region of interest" description="Disordered" evidence="8">
    <location>
        <begin position="441"/>
        <end position="494"/>
    </location>
</feature>
<dbReference type="GO" id="GO:0005634">
    <property type="term" value="C:nucleus"/>
    <property type="evidence" value="ECO:0007669"/>
    <property type="project" value="UniProtKB-SubCell"/>
</dbReference>
<evidence type="ECO:0000256" key="6">
    <source>
        <dbReference type="ARBA" id="ARBA00023163"/>
    </source>
</evidence>
<dbReference type="SMART" id="SM00412">
    <property type="entry name" value="Cu_FIST"/>
    <property type="match status" value="1"/>
</dbReference>
<keyword evidence="2" id="KW-0479">Metal-binding</keyword>
<dbReference type="GO" id="GO:0006879">
    <property type="term" value="P:intracellular iron ion homeostasis"/>
    <property type="evidence" value="ECO:0007669"/>
    <property type="project" value="TreeGrafter"/>
</dbReference>
<organism evidence="10 11">
    <name type="scientific">Schizophyllum amplum</name>
    <dbReference type="NCBI Taxonomy" id="97359"/>
    <lineage>
        <taxon>Eukaryota</taxon>
        <taxon>Fungi</taxon>
        <taxon>Dikarya</taxon>
        <taxon>Basidiomycota</taxon>
        <taxon>Agaricomycotina</taxon>
        <taxon>Agaricomycetes</taxon>
        <taxon>Agaricomycetidae</taxon>
        <taxon>Agaricales</taxon>
        <taxon>Schizophyllaceae</taxon>
        <taxon>Schizophyllum</taxon>
    </lineage>
</organism>
<feature type="compositionally biased region" description="Polar residues" evidence="8">
    <location>
        <begin position="210"/>
        <end position="220"/>
    </location>
</feature>
<dbReference type="PANTHER" id="PTHR28088:SF5">
    <property type="entry name" value="TRANSCRIPTIONAL ACTIVATOR HAA1-RELATED"/>
    <property type="match status" value="1"/>
</dbReference>
<dbReference type="PANTHER" id="PTHR28088">
    <property type="entry name" value="TRANSCRIPTIONAL ACTIVATOR HAA1-RELATED"/>
    <property type="match status" value="1"/>
</dbReference>
<keyword evidence="6" id="KW-0804">Transcription</keyword>
<comment type="subcellular location">
    <subcellularLocation>
        <location evidence="1">Nucleus</location>
    </subcellularLocation>
</comment>
<dbReference type="GO" id="GO:0006878">
    <property type="term" value="P:intracellular copper ion homeostasis"/>
    <property type="evidence" value="ECO:0007669"/>
    <property type="project" value="TreeGrafter"/>
</dbReference>
<dbReference type="AlphaFoldDB" id="A0A550CDJ0"/>
<comment type="caution">
    <text evidence="10">The sequence shown here is derived from an EMBL/GenBank/DDBJ whole genome shotgun (WGS) entry which is preliminary data.</text>
</comment>
<evidence type="ECO:0000313" key="10">
    <source>
        <dbReference type="EMBL" id="TRM62881.1"/>
    </source>
</evidence>
<gene>
    <name evidence="10" type="ORF">BD626DRAFT_496874</name>
</gene>
<dbReference type="Pfam" id="PF00649">
    <property type="entry name" value="Copper-fist"/>
    <property type="match status" value="1"/>
</dbReference>
<dbReference type="Proteomes" id="UP000320762">
    <property type="component" value="Unassembled WGS sequence"/>
</dbReference>
<proteinExistence type="predicted"/>
<keyword evidence="7" id="KW-0539">Nucleus</keyword>
<feature type="compositionally biased region" description="Basic and acidic residues" evidence="8">
    <location>
        <begin position="441"/>
        <end position="455"/>
    </location>
</feature>
<dbReference type="InterPro" id="IPR001083">
    <property type="entry name" value="Cu_fist_DNA-bd_dom"/>
</dbReference>
<reference evidence="10 11" key="1">
    <citation type="journal article" date="2019" name="New Phytol.">
        <title>Comparative genomics reveals unique wood-decay strategies and fruiting body development in the Schizophyllaceae.</title>
        <authorList>
            <person name="Almasi E."/>
            <person name="Sahu N."/>
            <person name="Krizsan K."/>
            <person name="Balint B."/>
            <person name="Kovacs G.M."/>
            <person name="Kiss B."/>
            <person name="Cseklye J."/>
            <person name="Drula E."/>
            <person name="Henrissat B."/>
            <person name="Nagy I."/>
            <person name="Chovatia M."/>
            <person name="Adam C."/>
            <person name="LaButti K."/>
            <person name="Lipzen A."/>
            <person name="Riley R."/>
            <person name="Grigoriev I.V."/>
            <person name="Nagy L.G."/>
        </authorList>
    </citation>
    <scope>NUCLEOTIDE SEQUENCE [LARGE SCALE GENOMIC DNA]</scope>
    <source>
        <strain evidence="10 11">NL-1724</strain>
    </source>
</reference>
<evidence type="ECO:0000256" key="1">
    <source>
        <dbReference type="ARBA" id="ARBA00004123"/>
    </source>
</evidence>
<dbReference type="PROSITE" id="PS50073">
    <property type="entry name" value="COPPER_FIST_2"/>
    <property type="match status" value="1"/>
</dbReference>
<evidence type="ECO:0000259" key="9">
    <source>
        <dbReference type="PROSITE" id="PS50073"/>
    </source>
</evidence>
<dbReference type="GO" id="GO:0000978">
    <property type="term" value="F:RNA polymerase II cis-regulatory region sequence-specific DNA binding"/>
    <property type="evidence" value="ECO:0007669"/>
    <property type="project" value="TreeGrafter"/>
</dbReference>
<dbReference type="GO" id="GO:0000981">
    <property type="term" value="F:DNA-binding transcription factor activity, RNA polymerase II-specific"/>
    <property type="evidence" value="ECO:0007669"/>
    <property type="project" value="TreeGrafter"/>
</dbReference>
<keyword evidence="11" id="KW-1185">Reference proteome</keyword>
<dbReference type="FunFam" id="3.90.430.10:FF:000001">
    <property type="entry name" value="Copper fist DNA-binding protein"/>
    <property type="match status" value="1"/>
</dbReference>
<evidence type="ECO:0000256" key="5">
    <source>
        <dbReference type="ARBA" id="ARBA00023015"/>
    </source>
</evidence>